<dbReference type="Proteomes" id="UP000004956">
    <property type="component" value="Unassembled WGS sequence"/>
</dbReference>
<evidence type="ECO:0000256" key="1">
    <source>
        <dbReference type="SAM" id="MobiDB-lite"/>
    </source>
</evidence>
<keyword evidence="3" id="KW-1185">Reference proteome</keyword>
<accession>H3KBS5</accession>
<feature type="region of interest" description="Disordered" evidence="1">
    <location>
        <begin position="1"/>
        <end position="93"/>
    </location>
</feature>
<sequence length="110" mass="12274">MARKFALGGPPSARRRRHEGVRKPKAAPRAQRRRRRGRRPESWEGNAPKKILGIFPGFGLRSAAAETPPERTRAPIRPKPRGGPSRARGRPTWVRAAGASTCAQRGLRRR</sequence>
<dbReference type="AlphaFoldDB" id="H3KBS5"/>
<reference evidence="2 3" key="1">
    <citation type="submission" date="2011-11" db="EMBL/GenBank/DDBJ databases">
        <authorList>
            <person name="Weinstock G."/>
            <person name="Sodergren E."/>
            <person name="Clifton S."/>
            <person name="Fulton L."/>
            <person name="Fulton B."/>
            <person name="Courtney L."/>
            <person name="Fronick C."/>
            <person name="Harrison M."/>
            <person name="Strong C."/>
            <person name="Farmer C."/>
            <person name="Delahaunty K."/>
            <person name="Markovic C."/>
            <person name="Hall O."/>
            <person name="Minx P."/>
            <person name="Tomlinson C."/>
            <person name="Mitreva M."/>
            <person name="Hou S."/>
            <person name="Chen J."/>
            <person name="Wollam A."/>
            <person name="Pepin K.H."/>
            <person name="Johnson M."/>
            <person name="Bhonagiri V."/>
            <person name="Zhang X."/>
            <person name="Suruliraj S."/>
            <person name="Warren W."/>
            <person name="Chinwalla A."/>
            <person name="Mardis E.R."/>
            <person name="Wilson R.K."/>
        </authorList>
    </citation>
    <scope>NUCLEOTIDE SEQUENCE [LARGE SCALE GENOMIC DNA]</scope>
    <source>
        <strain evidence="2 3">YIT 11816</strain>
    </source>
</reference>
<proteinExistence type="predicted"/>
<protein>
    <submittedName>
        <fullName evidence="2">Uncharacterized protein</fullName>
    </submittedName>
</protein>
<gene>
    <name evidence="2" type="ORF">HMPREF9440_00171</name>
</gene>
<dbReference type="HOGENOM" id="CLU_2169785_0_0_4"/>
<dbReference type="EMBL" id="AFBQ01000020">
    <property type="protein sequence ID" value="EHY32433.1"/>
    <property type="molecule type" value="Genomic_DNA"/>
</dbReference>
<name>H3KBS5_9BURK</name>
<evidence type="ECO:0000313" key="3">
    <source>
        <dbReference type="Proteomes" id="UP000004956"/>
    </source>
</evidence>
<comment type="caution">
    <text evidence="2">The sequence shown here is derived from an EMBL/GenBank/DDBJ whole genome shotgun (WGS) entry which is preliminary data.</text>
</comment>
<evidence type="ECO:0000313" key="2">
    <source>
        <dbReference type="EMBL" id="EHY32433.1"/>
    </source>
</evidence>
<feature type="compositionally biased region" description="Basic residues" evidence="1">
    <location>
        <begin position="13"/>
        <end position="38"/>
    </location>
</feature>
<organism evidence="2 3">
    <name type="scientific">Sutterella parvirubra YIT 11816</name>
    <dbReference type="NCBI Taxonomy" id="762967"/>
    <lineage>
        <taxon>Bacteria</taxon>
        <taxon>Pseudomonadati</taxon>
        <taxon>Pseudomonadota</taxon>
        <taxon>Betaproteobacteria</taxon>
        <taxon>Burkholderiales</taxon>
        <taxon>Sutterellaceae</taxon>
        <taxon>Sutterella</taxon>
    </lineage>
</organism>